<organism evidence="1 2">
    <name type="scientific">Acinetobacter baumannii</name>
    <dbReference type="NCBI Taxonomy" id="470"/>
    <lineage>
        <taxon>Bacteria</taxon>
        <taxon>Pseudomonadati</taxon>
        <taxon>Pseudomonadota</taxon>
        <taxon>Gammaproteobacteria</taxon>
        <taxon>Moraxellales</taxon>
        <taxon>Moraxellaceae</taxon>
        <taxon>Acinetobacter</taxon>
        <taxon>Acinetobacter calcoaceticus/baumannii complex</taxon>
    </lineage>
</organism>
<dbReference type="AlphaFoldDB" id="A0A335FMN9"/>
<reference evidence="1 2" key="1">
    <citation type="submission" date="2018-07" db="EMBL/GenBank/DDBJ databases">
        <authorList>
            <consortium name="Pathogen Informatics"/>
        </authorList>
    </citation>
    <scope>NUCLEOTIDE SEQUENCE [LARGE SCALE GENOMIC DNA]</scope>
    <source>
        <strain evidence="1 2">4300STDY7045823</strain>
    </source>
</reference>
<sequence>MNLDHIRMNAPRGAMFYCVCPMTCFDKPHTYLKVKWKILFGWNGAKWVFLAFPFRKGDEIAHDYIILGYE</sequence>
<proteinExistence type="predicted"/>
<evidence type="ECO:0000313" key="2">
    <source>
        <dbReference type="Proteomes" id="UP000252694"/>
    </source>
</evidence>
<accession>A0A335FMN9</accession>
<evidence type="ECO:0000313" key="1">
    <source>
        <dbReference type="EMBL" id="SST19941.1"/>
    </source>
</evidence>
<dbReference type="Proteomes" id="UP000252694">
    <property type="component" value="Unassembled WGS sequence"/>
</dbReference>
<dbReference type="EMBL" id="UFMQ01000003">
    <property type="protein sequence ID" value="SST19941.1"/>
    <property type="molecule type" value="Genomic_DNA"/>
</dbReference>
<protein>
    <submittedName>
        <fullName evidence="1">Uncharacterized protein</fullName>
    </submittedName>
</protein>
<gene>
    <name evidence="1" type="ORF">SAMEA104305318_01120</name>
</gene>
<name>A0A335FMN9_ACIBA</name>